<dbReference type="EMBL" id="CP001998">
    <property type="protein sequence ID" value="ADE55208.1"/>
    <property type="molecule type" value="Genomic_DNA"/>
</dbReference>
<name>D5EM48_CORAD</name>
<dbReference type="PANTHER" id="PTHR22550:SF18">
    <property type="entry name" value="VWFA DOMAIN-CONTAINING PROTEIN"/>
    <property type="match status" value="1"/>
</dbReference>
<dbReference type="PANTHER" id="PTHR22550">
    <property type="entry name" value="SPORE GERMINATION PROTEIN"/>
    <property type="match status" value="1"/>
</dbReference>
<dbReference type="STRING" id="583355.Caka_2191"/>
<dbReference type="InterPro" id="IPR036465">
    <property type="entry name" value="vWFA_dom_sf"/>
</dbReference>
<protein>
    <submittedName>
        <fullName evidence="2">von Willebrand factor type A</fullName>
    </submittedName>
</protein>
<proteinExistence type="predicted"/>
<dbReference type="Proteomes" id="UP000000925">
    <property type="component" value="Chromosome"/>
</dbReference>
<evidence type="ECO:0000259" key="1">
    <source>
        <dbReference type="PROSITE" id="PS50234"/>
    </source>
</evidence>
<keyword evidence="3" id="KW-1185">Reference proteome</keyword>
<sequence length="326" mass="36179">MLLLALPWLLLLLPLPLIAARLLPAYNAERPALWAPWYARVVALLPKQGGKPINLPGNHRATRLFAWMSWILLVLALARPQYLEAPLTRTVPTRDLLLIVDLSGSMDARDFTNPEGERIDRLSAVKGVLDEFLTRREGDRVGLIVFGSAAFVQVPFTQDLNACRILLEETTVRMAGPRTVFGDALGLGITLFERSEVEERVIIALTDGNDTGSRVPPAEAAKIANDNTVKVHVVGVGDPTTTGEDVLDEEALNAVASTTGGRYFHANNREELEDIYTELDRIDSREVETESVRPRRDLFHWPLTAMLLLGFVEASLQLSRKEDRGE</sequence>
<dbReference type="eggNOG" id="COG2304">
    <property type="taxonomic scope" value="Bacteria"/>
</dbReference>
<reference evidence="2 3" key="1">
    <citation type="journal article" date="2010" name="Stand. Genomic Sci.">
        <title>Complete genome sequence of Coraliomargarita akajimensis type strain (04OKA010-24).</title>
        <authorList>
            <person name="Mavromatis K."/>
            <person name="Abt B."/>
            <person name="Brambilla E."/>
            <person name="Lapidus A."/>
            <person name="Copeland A."/>
            <person name="Deshpande S."/>
            <person name="Nolan M."/>
            <person name="Lucas S."/>
            <person name="Tice H."/>
            <person name="Cheng J.F."/>
            <person name="Han C."/>
            <person name="Detter J.C."/>
            <person name="Woyke T."/>
            <person name="Goodwin L."/>
            <person name="Pitluck S."/>
            <person name="Held B."/>
            <person name="Brettin T."/>
            <person name="Tapia R."/>
            <person name="Ivanova N."/>
            <person name="Mikhailova N."/>
            <person name="Pati A."/>
            <person name="Liolios K."/>
            <person name="Chen A."/>
            <person name="Palaniappan K."/>
            <person name="Land M."/>
            <person name="Hauser L."/>
            <person name="Chang Y.J."/>
            <person name="Jeffries C.D."/>
            <person name="Rohde M."/>
            <person name="Goker M."/>
            <person name="Bristow J."/>
            <person name="Eisen J.A."/>
            <person name="Markowitz V."/>
            <person name="Hugenholtz P."/>
            <person name="Klenk H.P."/>
            <person name="Kyrpides N.C."/>
        </authorList>
    </citation>
    <scope>NUCLEOTIDE SEQUENCE [LARGE SCALE GENOMIC DNA]</scope>
    <source>
        <strain evidence="3">DSM 45221 / IAM 15411 / JCM 23193 / KCTC 12865</strain>
    </source>
</reference>
<dbReference type="SMART" id="SM00327">
    <property type="entry name" value="VWA"/>
    <property type="match status" value="1"/>
</dbReference>
<evidence type="ECO:0000313" key="3">
    <source>
        <dbReference type="Proteomes" id="UP000000925"/>
    </source>
</evidence>
<dbReference type="PROSITE" id="PS50234">
    <property type="entry name" value="VWFA"/>
    <property type="match status" value="1"/>
</dbReference>
<dbReference type="Pfam" id="PF00092">
    <property type="entry name" value="VWA"/>
    <property type="match status" value="1"/>
</dbReference>
<dbReference type="Gene3D" id="3.40.50.410">
    <property type="entry name" value="von Willebrand factor, type A domain"/>
    <property type="match status" value="1"/>
</dbReference>
<dbReference type="KEGG" id="caa:Caka_2191"/>
<feature type="domain" description="VWFA" evidence="1">
    <location>
        <begin position="95"/>
        <end position="279"/>
    </location>
</feature>
<accession>D5EM48</accession>
<organism evidence="2 3">
    <name type="scientific">Coraliomargarita akajimensis (strain DSM 45221 / IAM 15411 / JCM 23193 / KCTC 12865 / 04OKA010-24)</name>
    <dbReference type="NCBI Taxonomy" id="583355"/>
    <lineage>
        <taxon>Bacteria</taxon>
        <taxon>Pseudomonadati</taxon>
        <taxon>Verrucomicrobiota</taxon>
        <taxon>Opitutia</taxon>
        <taxon>Puniceicoccales</taxon>
        <taxon>Coraliomargaritaceae</taxon>
        <taxon>Coraliomargarita</taxon>
    </lineage>
</organism>
<dbReference type="AlphaFoldDB" id="D5EM48"/>
<dbReference type="InterPro" id="IPR002035">
    <property type="entry name" value="VWF_A"/>
</dbReference>
<dbReference type="SUPFAM" id="SSF53300">
    <property type="entry name" value="vWA-like"/>
    <property type="match status" value="1"/>
</dbReference>
<dbReference type="InterPro" id="IPR050768">
    <property type="entry name" value="UPF0353/GerABKA_families"/>
</dbReference>
<dbReference type="HOGENOM" id="CLU_024570_0_1_0"/>
<dbReference type="OrthoDB" id="188440at2"/>
<evidence type="ECO:0000313" key="2">
    <source>
        <dbReference type="EMBL" id="ADE55208.1"/>
    </source>
</evidence>
<gene>
    <name evidence="2" type="ordered locus">Caka_2191</name>
</gene>